<gene>
    <name evidence="5" type="ORF">ACIKP9_07790</name>
</gene>
<dbReference type="PROSITE" id="PS51186">
    <property type="entry name" value="GNAT"/>
    <property type="match status" value="1"/>
</dbReference>
<evidence type="ECO:0000256" key="1">
    <source>
        <dbReference type="ARBA" id="ARBA00022679"/>
    </source>
</evidence>
<comment type="caution">
    <text evidence="5">The sequence shown here is derived from an EMBL/GenBank/DDBJ whole genome shotgun (WGS) entry which is preliminary data.</text>
</comment>
<dbReference type="Gene3D" id="3.40.630.30">
    <property type="match status" value="1"/>
</dbReference>
<keyword evidence="2 5" id="KW-0012">Acyltransferase</keyword>
<dbReference type="RefSeq" id="WP_400881220.1">
    <property type="nucleotide sequence ID" value="NZ_JBIWXY010000001.1"/>
</dbReference>
<accession>A0ABW8GL68</accession>
<dbReference type="Proteomes" id="UP001617669">
    <property type="component" value="Unassembled WGS sequence"/>
</dbReference>
<organism evidence="5 6">
    <name type="scientific">Methylobacillus methanolivorans</name>
    <dbReference type="NCBI Taxonomy" id="1848927"/>
    <lineage>
        <taxon>Bacteria</taxon>
        <taxon>Pseudomonadati</taxon>
        <taxon>Pseudomonadota</taxon>
        <taxon>Betaproteobacteria</taxon>
        <taxon>Nitrosomonadales</taxon>
        <taxon>Methylophilaceae</taxon>
        <taxon>Methylobacillus</taxon>
    </lineage>
</organism>
<dbReference type="InterPro" id="IPR000182">
    <property type="entry name" value="GNAT_dom"/>
</dbReference>
<dbReference type="Pfam" id="PF13302">
    <property type="entry name" value="Acetyltransf_3"/>
    <property type="match status" value="1"/>
</dbReference>
<sequence length="180" mass="19756">MKLPDLPTARLLLRPYVIQNAPTVEAMLDAQRATSISTGVIRTDPAVAQEASVDAQGQPHNQLTGIIYAVIRYEDAELIGNVSLLDIHTADQRAEIGYWVGSAYWNNGYCTEALQALLNFAHATLGITRITARCLTSNLASIRVLEKCGLARESLLRAHNQSGGKYEDVLMFGLCWPERS</sequence>
<reference evidence="5 6" key="1">
    <citation type="submission" date="2024-11" db="EMBL/GenBank/DDBJ databases">
        <authorList>
            <person name="Kaparullina E.N."/>
            <person name="Delegan Y.A."/>
            <person name="Doronina N.V."/>
        </authorList>
    </citation>
    <scope>NUCLEOTIDE SEQUENCE [LARGE SCALE GENOMIC DNA]</scope>
    <source>
        <strain evidence="5 6">7sh_L</strain>
    </source>
</reference>
<evidence type="ECO:0000256" key="2">
    <source>
        <dbReference type="ARBA" id="ARBA00023315"/>
    </source>
</evidence>
<keyword evidence="6" id="KW-1185">Reference proteome</keyword>
<dbReference type="GO" id="GO:0016746">
    <property type="term" value="F:acyltransferase activity"/>
    <property type="evidence" value="ECO:0007669"/>
    <property type="project" value="UniProtKB-KW"/>
</dbReference>
<keyword evidence="1 5" id="KW-0808">Transferase</keyword>
<dbReference type="PANTHER" id="PTHR43792">
    <property type="entry name" value="GNAT FAMILY, PUTATIVE (AFU_ORTHOLOGUE AFUA_3G00765)-RELATED-RELATED"/>
    <property type="match status" value="1"/>
</dbReference>
<dbReference type="SUPFAM" id="SSF55729">
    <property type="entry name" value="Acyl-CoA N-acyltransferases (Nat)"/>
    <property type="match status" value="1"/>
</dbReference>
<protein>
    <submittedName>
        <fullName evidence="5">GNAT family N-acetyltransferase</fullName>
        <ecNumber evidence="5">2.3.-.-</ecNumber>
    </submittedName>
</protein>
<evidence type="ECO:0000256" key="3">
    <source>
        <dbReference type="ARBA" id="ARBA00038502"/>
    </source>
</evidence>
<dbReference type="EMBL" id="JBIWXY010000001">
    <property type="protein sequence ID" value="MFJ5446126.1"/>
    <property type="molecule type" value="Genomic_DNA"/>
</dbReference>
<evidence type="ECO:0000313" key="5">
    <source>
        <dbReference type="EMBL" id="MFJ5446126.1"/>
    </source>
</evidence>
<proteinExistence type="inferred from homology"/>
<dbReference type="EC" id="2.3.-.-" evidence="5"/>
<comment type="similarity">
    <text evidence="3">Belongs to the acetyltransferase family. RimJ subfamily.</text>
</comment>
<dbReference type="InterPro" id="IPR016181">
    <property type="entry name" value="Acyl_CoA_acyltransferase"/>
</dbReference>
<name>A0ABW8GL68_9PROT</name>
<dbReference type="PANTHER" id="PTHR43792:SF8">
    <property type="entry name" value="[RIBOSOMAL PROTEIN US5]-ALANINE N-ACETYLTRANSFERASE"/>
    <property type="match status" value="1"/>
</dbReference>
<evidence type="ECO:0000313" key="6">
    <source>
        <dbReference type="Proteomes" id="UP001617669"/>
    </source>
</evidence>
<feature type="domain" description="N-acetyltransferase" evidence="4">
    <location>
        <begin position="11"/>
        <end position="173"/>
    </location>
</feature>
<dbReference type="InterPro" id="IPR051531">
    <property type="entry name" value="N-acetyltransferase"/>
</dbReference>
<evidence type="ECO:0000259" key="4">
    <source>
        <dbReference type="PROSITE" id="PS51186"/>
    </source>
</evidence>